<protein>
    <submittedName>
        <fullName evidence="1">Uncharacterized protein</fullName>
    </submittedName>
</protein>
<dbReference type="EMBL" id="MT144797">
    <property type="protein sequence ID" value="QJH99577.1"/>
    <property type="molecule type" value="Genomic_DNA"/>
</dbReference>
<accession>A0A6M3XQF9</accession>
<evidence type="ECO:0000313" key="1">
    <source>
        <dbReference type="EMBL" id="QJH99577.1"/>
    </source>
</evidence>
<proteinExistence type="predicted"/>
<dbReference type="AlphaFoldDB" id="A0A6M3XQF9"/>
<name>A0A6M3XQF9_9ZZZZ</name>
<gene>
    <name evidence="1" type="ORF">TM448B01620_0019</name>
</gene>
<reference evidence="1" key="1">
    <citation type="submission" date="2020-03" db="EMBL/GenBank/DDBJ databases">
        <title>The deep terrestrial virosphere.</title>
        <authorList>
            <person name="Holmfeldt K."/>
            <person name="Nilsson E."/>
            <person name="Simone D."/>
            <person name="Lopez-Fernandez M."/>
            <person name="Wu X."/>
            <person name="de Brujin I."/>
            <person name="Lundin D."/>
            <person name="Andersson A."/>
            <person name="Bertilsson S."/>
            <person name="Dopson M."/>
        </authorList>
    </citation>
    <scope>NUCLEOTIDE SEQUENCE</scope>
    <source>
        <strain evidence="1">TM448B01620</strain>
    </source>
</reference>
<organism evidence="1">
    <name type="scientific">viral metagenome</name>
    <dbReference type="NCBI Taxonomy" id="1070528"/>
    <lineage>
        <taxon>unclassified sequences</taxon>
        <taxon>metagenomes</taxon>
        <taxon>organismal metagenomes</taxon>
    </lineage>
</organism>
<sequence>MTRGIMLDVQYGYVFSWGNNDKRKTMKGRKCRVIARGKKNSIMIEFEDGQREIVSRNSIRKNA</sequence>